<name>A0AA36GH07_9BILA</name>
<gene>
    <name evidence="2" type="ORF">MSPICULIGERA_LOCUS25898</name>
</gene>
<sequence>MADANGRSSSPASLRGVESVPVSINAIYTSRWLSCVGDSIWRLTMYNNLNAILIFLPLMLFCVEFGTVAFFPGLFSDTFCTLMPIAASLTL</sequence>
<dbReference type="Proteomes" id="UP001177023">
    <property type="component" value="Unassembled WGS sequence"/>
</dbReference>
<organism evidence="2 3">
    <name type="scientific">Mesorhabditis spiculigera</name>
    <dbReference type="NCBI Taxonomy" id="96644"/>
    <lineage>
        <taxon>Eukaryota</taxon>
        <taxon>Metazoa</taxon>
        <taxon>Ecdysozoa</taxon>
        <taxon>Nematoda</taxon>
        <taxon>Chromadorea</taxon>
        <taxon>Rhabditida</taxon>
        <taxon>Rhabditina</taxon>
        <taxon>Rhabditomorpha</taxon>
        <taxon>Rhabditoidea</taxon>
        <taxon>Rhabditidae</taxon>
        <taxon>Mesorhabditinae</taxon>
        <taxon>Mesorhabditis</taxon>
    </lineage>
</organism>
<accession>A0AA36GH07</accession>
<evidence type="ECO:0000256" key="1">
    <source>
        <dbReference type="SAM" id="Phobius"/>
    </source>
</evidence>
<protein>
    <submittedName>
        <fullName evidence="2">Uncharacterized protein</fullName>
    </submittedName>
</protein>
<dbReference type="AlphaFoldDB" id="A0AA36GH07"/>
<feature type="transmembrane region" description="Helical" evidence="1">
    <location>
        <begin position="51"/>
        <end position="75"/>
    </location>
</feature>
<keyword evidence="1" id="KW-0472">Membrane</keyword>
<keyword evidence="1" id="KW-0812">Transmembrane</keyword>
<comment type="caution">
    <text evidence="2">The sequence shown here is derived from an EMBL/GenBank/DDBJ whole genome shotgun (WGS) entry which is preliminary data.</text>
</comment>
<keyword evidence="1" id="KW-1133">Transmembrane helix</keyword>
<evidence type="ECO:0000313" key="2">
    <source>
        <dbReference type="EMBL" id="CAJ0587945.1"/>
    </source>
</evidence>
<keyword evidence="3" id="KW-1185">Reference proteome</keyword>
<feature type="non-terminal residue" evidence="2">
    <location>
        <position position="91"/>
    </location>
</feature>
<dbReference type="EMBL" id="CATQJA010002710">
    <property type="protein sequence ID" value="CAJ0587945.1"/>
    <property type="molecule type" value="Genomic_DNA"/>
</dbReference>
<evidence type="ECO:0000313" key="3">
    <source>
        <dbReference type="Proteomes" id="UP001177023"/>
    </source>
</evidence>
<proteinExistence type="predicted"/>
<reference evidence="2" key="1">
    <citation type="submission" date="2023-06" db="EMBL/GenBank/DDBJ databases">
        <authorList>
            <person name="Delattre M."/>
        </authorList>
    </citation>
    <scope>NUCLEOTIDE SEQUENCE</scope>
    <source>
        <strain evidence="2">AF72</strain>
    </source>
</reference>